<dbReference type="GO" id="GO:0042575">
    <property type="term" value="C:DNA polymerase complex"/>
    <property type="evidence" value="ECO:0007669"/>
    <property type="project" value="UniProtKB-ARBA"/>
</dbReference>
<dbReference type="GO" id="GO:0003676">
    <property type="term" value="F:nucleic acid binding"/>
    <property type="evidence" value="ECO:0007669"/>
    <property type="project" value="InterPro"/>
</dbReference>
<feature type="domain" description="RNase H type-1" evidence="2">
    <location>
        <begin position="433"/>
        <end position="564"/>
    </location>
</feature>
<dbReference type="AlphaFoldDB" id="A0A7M7Q4U1"/>
<dbReference type="CDD" id="cd09276">
    <property type="entry name" value="Rnase_HI_RT_non_LTR"/>
    <property type="match status" value="1"/>
</dbReference>
<keyword evidence="4" id="KW-1185">Reference proteome</keyword>
<dbReference type="Gene3D" id="3.30.420.10">
    <property type="entry name" value="Ribonuclease H-like superfamily/Ribonuclease H"/>
    <property type="match status" value="1"/>
</dbReference>
<dbReference type="GeneID" id="116416283"/>
<dbReference type="PANTHER" id="PTHR33481:SF1">
    <property type="entry name" value="ENDONUCLEASE_EXONUCLEASE_PHOSPHATASE DOMAIN-CONTAINING PROTEIN-RELATED"/>
    <property type="match status" value="1"/>
</dbReference>
<dbReference type="PANTHER" id="PTHR33481">
    <property type="entry name" value="REVERSE TRANSCRIPTASE"/>
    <property type="match status" value="1"/>
</dbReference>
<evidence type="ECO:0000313" key="3">
    <source>
        <dbReference type="EnsemblMetazoa" id="XP_031779861"/>
    </source>
</evidence>
<evidence type="ECO:0000313" key="4">
    <source>
        <dbReference type="Proteomes" id="UP000002358"/>
    </source>
</evidence>
<feature type="domain" description="Reverse transcriptase" evidence="1">
    <location>
        <begin position="1"/>
        <end position="255"/>
    </location>
</feature>
<dbReference type="Proteomes" id="UP000002358">
    <property type="component" value="Unassembled WGS sequence"/>
</dbReference>
<reference evidence="3" key="1">
    <citation type="submission" date="2021-01" db="UniProtKB">
        <authorList>
            <consortium name="EnsemblMetazoa"/>
        </authorList>
    </citation>
    <scope>IDENTIFICATION</scope>
</reference>
<accession>A0A7M7Q4U1</accession>
<dbReference type="InterPro" id="IPR036397">
    <property type="entry name" value="RNaseH_sf"/>
</dbReference>
<organism evidence="3 4">
    <name type="scientific">Nasonia vitripennis</name>
    <name type="common">Parasitic wasp</name>
    <dbReference type="NCBI Taxonomy" id="7425"/>
    <lineage>
        <taxon>Eukaryota</taxon>
        <taxon>Metazoa</taxon>
        <taxon>Ecdysozoa</taxon>
        <taxon>Arthropoda</taxon>
        <taxon>Hexapoda</taxon>
        <taxon>Insecta</taxon>
        <taxon>Pterygota</taxon>
        <taxon>Neoptera</taxon>
        <taxon>Endopterygota</taxon>
        <taxon>Hymenoptera</taxon>
        <taxon>Apocrita</taxon>
        <taxon>Proctotrupomorpha</taxon>
        <taxon>Chalcidoidea</taxon>
        <taxon>Pteromalidae</taxon>
        <taxon>Pteromalinae</taxon>
        <taxon>Nasonia</taxon>
    </lineage>
</organism>
<dbReference type="SMR" id="A0A7M7Q4U1"/>
<dbReference type="EnsemblMetazoa" id="XM_031924001">
    <property type="protein sequence ID" value="XP_031779861"/>
    <property type="gene ID" value="LOC116416283"/>
</dbReference>
<proteinExistence type="predicted"/>
<dbReference type="InterPro" id="IPR000477">
    <property type="entry name" value="RT_dom"/>
</dbReference>
<dbReference type="OrthoDB" id="7695642at2759"/>
<sequence length="792" mass="88736">MEYPMVEPGARGSATEAQRLYKNRINAVRIKGWRDYCEDIEGYPDAARLLRLLAKNPKVWLEAIRLPTGEYTTSEEECLKLLLEANFPGFLFTLTSMRTVVKEAGLHGMPGPLLNWLQGMLTRRTVISSLGTVTVSGKVSKGCAQGGVVSPTIWCLVANGLLEALNGWGCYAQAYADDFLILIKGSEIGPAMDAIQLALRKVERWYCSTGLSVNPDKVEMVIFSRKYKLDAYRAPKLSVVALQVKDSAKYLGIVLDKKLTWEKHLTAQCDKFLVALWRCRRAFGSTWGLSPRIILWLYRAVLVPRLAYAALVWWPRAELSDARATLEKLKGQVLRGATGAYRITPTKALGILVKVEPPHLTIIGMAAKAAHRLNAYGQWTQGTRHTRLPGGVGLLPEFSIKTDMMIPRYFFGRRYGVVIPTREEWKVRRDSLPGTEDVWYTDGSRAETGTGSGYYCQRGGRGTFFSLGQYATVFQTEIYAILTCAQRKIELGARDRIITICSDSQAALRALMAHRTTSRLIWECKVVINQLTAHNNKVRLLWVPGHTGIRGNEIADRLAALGAKHPPIGPEPYTGAARCLLTGEIRGWIEREHTKEWQKTQGCRQAKAVIRQDTNIGWTKCIAGGSRNNSRLQTQIVTGHIRLRYHGLKMGKEATGICRWCEGAEETSTHVLTVCPKFTQLRHQCLGELFPTYEEIRALDAGAILTFWSLSARDLGGPPFITQKKKVNASACRLMQLSKLLEEDATDDTLYIFGVEIHENEDWYESLKVGKKFFLLKLDTGAQCLSQFHHSH</sequence>
<dbReference type="PROSITE" id="PS50879">
    <property type="entry name" value="RNASE_H_1"/>
    <property type="match status" value="1"/>
</dbReference>
<dbReference type="InParanoid" id="A0A7M7Q4U1"/>
<evidence type="ECO:0000259" key="1">
    <source>
        <dbReference type="PROSITE" id="PS50878"/>
    </source>
</evidence>
<evidence type="ECO:0000259" key="2">
    <source>
        <dbReference type="PROSITE" id="PS50879"/>
    </source>
</evidence>
<protein>
    <submittedName>
        <fullName evidence="3">Uncharacterized protein</fullName>
    </submittedName>
</protein>
<dbReference type="KEGG" id="nvi:116416283"/>
<dbReference type="GO" id="GO:0071897">
    <property type="term" value="P:DNA biosynthetic process"/>
    <property type="evidence" value="ECO:0007669"/>
    <property type="project" value="UniProtKB-ARBA"/>
</dbReference>
<dbReference type="InterPro" id="IPR043502">
    <property type="entry name" value="DNA/RNA_pol_sf"/>
</dbReference>
<dbReference type="RefSeq" id="XP_031779861.1">
    <property type="nucleotide sequence ID" value="XM_031924001.1"/>
</dbReference>
<dbReference type="PROSITE" id="PS50878">
    <property type="entry name" value="RT_POL"/>
    <property type="match status" value="1"/>
</dbReference>
<dbReference type="SUPFAM" id="SSF56672">
    <property type="entry name" value="DNA/RNA polymerases"/>
    <property type="match status" value="1"/>
</dbReference>
<dbReference type="SUPFAM" id="SSF53098">
    <property type="entry name" value="Ribonuclease H-like"/>
    <property type="match status" value="1"/>
</dbReference>
<dbReference type="InterPro" id="IPR012337">
    <property type="entry name" value="RNaseH-like_sf"/>
</dbReference>
<dbReference type="InterPro" id="IPR002156">
    <property type="entry name" value="RNaseH_domain"/>
</dbReference>
<dbReference type="Pfam" id="PF00078">
    <property type="entry name" value="RVT_1"/>
    <property type="match status" value="1"/>
</dbReference>
<dbReference type="Pfam" id="PF00075">
    <property type="entry name" value="RNase_H"/>
    <property type="match status" value="1"/>
</dbReference>
<dbReference type="GO" id="GO:0004523">
    <property type="term" value="F:RNA-DNA hybrid ribonuclease activity"/>
    <property type="evidence" value="ECO:0007669"/>
    <property type="project" value="InterPro"/>
</dbReference>
<name>A0A7M7Q4U1_NASVI</name>